<reference evidence="3 4" key="1">
    <citation type="submission" date="2015-03" db="EMBL/GenBank/DDBJ databases">
        <title>Genome assembly of Sandaracinus amylolyticus DSM 53668.</title>
        <authorList>
            <person name="Sharma G."/>
            <person name="Subramanian S."/>
        </authorList>
    </citation>
    <scope>NUCLEOTIDE SEQUENCE [LARGE SCALE GENOMIC DNA]</scope>
    <source>
        <strain evidence="3 4">DSM 53668</strain>
    </source>
</reference>
<dbReference type="PANTHER" id="PTHR33376:SF2">
    <property type="entry name" value="DICARBOXYLATE-BINDING PERIPLASMIC PROTEIN"/>
    <property type="match status" value="1"/>
</dbReference>
<name>A0A0F6YL47_9BACT</name>
<dbReference type="GO" id="GO:0055085">
    <property type="term" value="P:transmembrane transport"/>
    <property type="evidence" value="ECO:0007669"/>
    <property type="project" value="InterPro"/>
</dbReference>
<dbReference type="Gene3D" id="3.40.190.170">
    <property type="entry name" value="Bacterial extracellular solute-binding protein, family 7"/>
    <property type="match status" value="1"/>
</dbReference>
<dbReference type="Proteomes" id="UP000034883">
    <property type="component" value="Chromosome"/>
</dbReference>
<accession>A0A0F6YL47</accession>
<dbReference type="OrthoDB" id="9794826at2"/>
<dbReference type="InterPro" id="IPR018389">
    <property type="entry name" value="DctP_fam"/>
</dbReference>
<gene>
    <name evidence="3" type="ORF">DB32_007087</name>
</gene>
<organism evidence="3 4">
    <name type="scientific">Sandaracinus amylolyticus</name>
    <dbReference type="NCBI Taxonomy" id="927083"/>
    <lineage>
        <taxon>Bacteria</taxon>
        <taxon>Pseudomonadati</taxon>
        <taxon>Myxococcota</taxon>
        <taxon>Polyangia</taxon>
        <taxon>Polyangiales</taxon>
        <taxon>Sandaracinaceae</taxon>
        <taxon>Sandaracinus</taxon>
    </lineage>
</organism>
<evidence type="ECO:0000256" key="2">
    <source>
        <dbReference type="SAM" id="SignalP"/>
    </source>
</evidence>
<keyword evidence="1 2" id="KW-0732">Signal</keyword>
<dbReference type="InterPro" id="IPR038404">
    <property type="entry name" value="TRAP_DctP_sf"/>
</dbReference>
<dbReference type="GO" id="GO:0030246">
    <property type="term" value="F:carbohydrate binding"/>
    <property type="evidence" value="ECO:0007669"/>
    <property type="project" value="TreeGrafter"/>
</dbReference>
<sequence>MKIHQKLALILLAAFALFAIDASPMSAQEAEAAATTRTISLATLAPPGSTWMRVFDAWNRELRRRSERGLQFRIYGGGVQGDEAEVIRKIRSGRLDAASVTAVGLAQIHRPALVFQMPGILRNYEQLDRAREALAPDMDAGFTSAGFKMLGWADVGQSRVFSTAPVRVPADMATRHPWVWRDDLVLPTFYQVVRSNPVPLQVPEVLGAIQTGRVDTAITPPVPCVALQWCSRLTHMTDMPMTIVLGGTVIGGRQWAELTPDQQTILSETATQFHQLARRNLRRDEQQALTEIRSRGATVIEVTQAQQQEWLNAGAQIRTRLVGQIADQALVDRVAAFGR</sequence>
<dbReference type="STRING" id="927083.DB32_007087"/>
<evidence type="ECO:0000313" key="4">
    <source>
        <dbReference type="Proteomes" id="UP000034883"/>
    </source>
</evidence>
<dbReference type="RefSeq" id="WP_053236942.1">
    <property type="nucleotide sequence ID" value="NZ_CP011125.1"/>
</dbReference>
<dbReference type="Pfam" id="PF03480">
    <property type="entry name" value="DctP"/>
    <property type="match status" value="1"/>
</dbReference>
<proteinExistence type="predicted"/>
<dbReference type="PANTHER" id="PTHR33376">
    <property type="match status" value="1"/>
</dbReference>
<feature type="chain" id="PRO_5002513007" evidence="2">
    <location>
        <begin position="28"/>
        <end position="339"/>
    </location>
</feature>
<dbReference type="NCBIfam" id="NF037995">
    <property type="entry name" value="TRAP_S1"/>
    <property type="match status" value="1"/>
</dbReference>
<feature type="signal peptide" evidence="2">
    <location>
        <begin position="1"/>
        <end position="27"/>
    </location>
</feature>
<dbReference type="AlphaFoldDB" id="A0A0F6YL47"/>
<dbReference type="EMBL" id="CP011125">
    <property type="protein sequence ID" value="AKF09938.1"/>
    <property type="molecule type" value="Genomic_DNA"/>
</dbReference>
<dbReference type="KEGG" id="samy:DB32_007087"/>
<evidence type="ECO:0000313" key="3">
    <source>
        <dbReference type="EMBL" id="AKF09938.1"/>
    </source>
</evidence>
<evidence type="ECO:0000256" key="1">
    <source>
        <dbReference type="ARBA" id="ARBA00022729"/>
    </source>
</evidence>
<protein>
    <submittedName>
        <fullName evidence="3">TRAP-type C4-dicarboxylate transport system, periplasmic component</fullName>
    </submittedName>
</protein>
<keyword evidence="4" id="KW-1185">Reference proteome</keyword>